<dbReference type="GO" id="GO:0051536">
    <property type="term" value="F:iron-sulfur cluster binding"/>
    <property type="evidence" value="ECO:0007669"/>
    <property type="project" value="UniProtKB-KW"/>
</dbReference>
<evidence type="ECO:0000259" key="5">
    <source>
        <dbReference type="PROSITE" id="PS51918"/>
    </source>
</evidence>
<dbReference type="InterPro" id="IPR013785">
    <property type="entry name" value="Aldolase_TIM"/>
</dbReference>
<dbReference type="SFLD" id="SFLDG01067">
    <property type="entry name" value="SPASM/twitch_domain_containing"/>
    <property type="match status" value="1"/>
</dbReference>
<evidence type="ECO:0000256" key="2">
    <source>
        <dbReference type="ARBA" id="ARBA00022723"/>
    </source>
</evidence>
<feature type="domain" description="Radical SAM core" evidence="5">
    <location>
        <begin position="8"/>
        <end position="237"/>
    </location>
</feature>
<keyword evidence="1" id="KW-0949">S-adenosyl-L-methionine</keyword>
<dbReference type="InterPro" id="IPR058240">
    <property type="entry name" value="rSAM_sf"/>
</dbReference>
<keyword evidence="3" id="KW-0408">Iron</keyword>
<dbReference type="PANTHER" id="PTHR11228">
    <property type="entry name" value="RADICAL SAM DOMAIN PROTEIN"/>
    <property type="match status" value="1"/>
</dbReference>
<dbReference type="Pfam" id="PF04055">
    <property type="entry name" value="Radical_SAM"/>
    <property type="match status" value="1"/>
</dbReference>
<dbReference type="GO" id="GO:0003824">
    <property type="term" value="F:catalytic activity"/>
    <property type="evidence" value="ECO:0007669"/>
    <property type="project" value="InterPro"/>
</dbReference>
<dbReference type="Gene3D" id="3.20.20.70">
    <property type="entry name" value="Aldolase class I"/>
    <property type="match status" value="1"/>
</dbReference>
<proteinExistence type="predicted"/>
<protein>
    <submittedName>
        <fullName evidence="6">Radical SAM protein</fullName>
    </submittedName>
</protein>
<dbReference type="GO" id="GO:0046872">
    <property type="term" value="F:metal ion binding"/>
    <property type="evidence" value="ECO:0007669"/>
    <property type="project" value="UniProtKB-KW"/>
</dbReference>
<keyword evidence="2" id="KW-0479">Metal-binding</keyword>
<dbReference type="InterPro" id="IPR007197">
    <property type="entry name" value="rSAM"/>
</dbReference>
<organism evidence="6">
    <name type="scientific">Streptomyces sp. NBC_00060</name>
    <dbReference type="NCBI Taxonomy" id="2975636"/>
    <lineage>
        <taxon>Bacteria</taxon>
        <taxon>Bacillati</taxon>
        <taxon>Actinomycetota</taxon>
        <taxon>Actinomycetes</taxon>
        <taxon>Kitasatosporales</taxon>
        <taxon>Streptomycetaceae</taxon>
        <taxon>Streptomyces</taxon>
    </lineage>
</organism>
<evidence type="ECO:0000256" key="3">
    <source>
        <dbReference type="ARBA" id="ARBA00023004"/>
    </source>
</evidence>
<evidence type="ECO:0000256" key="4">
    <source>
        <dbReference type="ARBA" id="ARBA00023014"/>
    </source>
</evidence>
<reference evidence="6" key="1">
    <citation type="submission" date="2022-10" db="EMBL/GenBank/DDBJ databases">
        <title>The complete genomes of actinobacterial strains from the NBC collection.</title>
        <authorList>
            <person name="Joergensen T.S."/>
            <person name="Alvarez Arevalo M."/>
            <person name="Sterndorff E.B."/>
            <person name="Faurdal D."/>
            <person name="Vuksanovic O."/>
            <person name="Mourched A.-S."/>
            <person name="Charusanti P."/>
            <person name="Shaw S."/>
            <person name="Blin K."/>
            <person name="Weber T."/>
        </authorList>
    </citation>
    <scope>NUCLEOTIDE SEQUENCE</scope>
    <source>
        <strain evidence="6">NBC_00060</strain>
    </source>
</reference>
<sequence length="354" mass="38873">MERANNVADGPQSVIWDITYACPLRCTHCYSESGRRPTRQVSHDDMLRIADAIISLGPVQVTLAGGEPLLVKGVFEVAERLTRAGISVLVYTGGWNFQPWMADELARVCGRVVVSVDGPAPEVHDRIRGRAGSFERAMRALALLEAGARGRAERGERPLPFAVDCAVVRSNVDRLEEFCTDIVPRFPHLSSLDFGAAVPSGLGSRTGYAEHELLSDEQLARLGSEEQRARLQALAPATVRVGTSTNFSLQMNPEQVARGLDFQSVQIEPDGQVRAMLIYEGTVGSLLEEPPAELWRRAVRRWTDPFVTEALSGAGTMRGWAEAVRRIDYHFGSDEVRARIDRRPAFPAAAVDVI</sequence>
<name>A0AAU2GUX1_9ACTN</name>
<gene>
    <name evidence="6" type="ORF">OHV25_04815</name>
</gene>
<dbReference type="PANTHER" id="PTHR11228:SF7">
    <property type="entry name" value="PQQA PEPTIDE CYCLASE"/>
    <property type="match status" value="1"/>
</dbReference>
<dbReference type="SUPFAM" id="SSF102114">
    <property type="entry name" value="Radical SAM enzymes"/>
    <property type="match status" value="1"/>
</dbReference>
<keyword evidence="4" id="KW-0411">Iron-sulfur</keyword>
<dbReference type="SFLD" id="SFLDS00029">
    <property type="entry name" value="Radical_SAM"/>
    <property type="match status" value="1"/>
</dbReference>
<dbReference type="InterPro" id="IPR050377">
    <property type="entry name" value="Radical_SAM_PqqE_MftC-like"/>
</dbReference>
<evidence type="ECO:0000256" key="1">
    <source>
        <dbReference type="ARBA" id="ARBA00022691"/>
    </source>
</evidence>
<evidence type="ECO:0000313" key="6">
    <source>
        <dbReference type="EMBL" id="WTU38944.1"/>
    </source>
</evidence>
<dbReference type="CDD" id="cd01335">
    <property type="entry name" value="Radical_SAM"/>
    <property type="match status" value="1"/>
</dbReference>
<dbReference type="EMBL" id="CP108253">
    <property type="protein sequence ID" value="WTU38944.1"/>
    <property type="molecule type" value="Genomic_DNA"/>
</dbReference>
<dbReference type="PROSITE" id="PS51918">
    <property type="entry name" value="RADICAL_SAM"/>
    <property type="match status" value="1"/>
</dbReference>
<dbReference type="AlphaFoldDB" id="A0AAU2GUX1"/>
<accession>A0AAU2GUX1</accession>